<evidence type="ECO:0000256" key="7">
    <source>
        <dbReference type="ARBA" id="ARBA00024347"/>
    </source>
</evidence>
<dbReference type="Pfam" id="PF23254">
    <property type="entry name" value="KH_PARP14_8"/>
    <property type="match status" value="1"/>
</dbReference>
<dbReference type="InterPro" id="IPR057045">
    <property type="entry name" value="PARP14_KH_3"/>
</dbReference>
<dbReference type="PROSITE" id="PS50918">
    <property type="entry name" value="WWE"/>
    <property type="match status" value="1"/>
</dbReference>
<dbReference type="InterPro" id="IPR037197">
    <property type="entry name" value="WWE_dom_sf"/>
</dbReference>
<evidence type="ECO:0000313" key="15">
    <source>
        <dbReference type="Proteomes" id="UP000694381"/>
    </source>
</evidence>
<dbReference type="GO" id="GO:0060336">
    <property type="term" value="P:negative regulation of type II interferon-mediated signaling pathway"/>
    <property type="evidence" value="ECO:0007669"/>
    <property type="project" value="Ensembl"/>
</dbReference>
<dbReference type="InterPro" id="IPR057046">
    <property type="entry name" value="PARP14_KH_4"/>
</dbReference>
<dbReference type="InterPro" id="IPR057047">
    <property type="entry name" value="PARP14_KH_5"/>
</dbReference>
<dbReference type="GO" id="GO:0003714">
    <property type="term" value="F:transcription corepressor activity"/>
    <property type="evidence" value="ECO:0007669"/>
    <property type="project" value="TreeGrafter"/>
</dbReference>
<dbReference type="InterPro" id="IPR057050">
    <property type="entry name" value="RRM_PARP14_2"/>
</dbReference>
<dbReference type="InterPro" id="IPR057048">
    <property type="entry name" value="PARP14_KH_6"/>
</dbReference>
<evidence type="ECO:0000259" key="13">
    <source>
        <dbReference type="PROSITE" id="PS51154"/>
    </source>
</evidence>
<dbReference type="Gene3D" id="3.40.220.10">
    <property type="entry name" value="Leucine Aminopeptidase, subunit E, domain 1"/>
    <property type="match status" value="2"/>
</dbReference>
<dbReference type="GO" id="GO:1902216">
    <property type="term" value="P:positive regulation of interleukin-4-mediated signaling pathway"/>
    <property type="evidence" value="ECO:0007669"/>
    <property type="project" value="Ensembl"/>
</dbReference>
<dbReference type="PANTHER" id="PTHR14453:SF89">
    <property type="entry name" value="PROTEIN MONO-ADP-RIBOSYLTRANSFERASE PARP14"/>
    <property type="match status" value="1"/>
</dbReference>
<dbReference type="SMART" id="SM00506">
    <property type="entry name" value="A1pp"/>
    <property type="match status" value="2"/>
</dbReference>
<dbReference type="Pfam" id="PF22005">
    <property type="entry name" value="WWE_1"/>
    <property type="match status" value="1"/>
</dbReference>
<dbReference type="Gene3D" id="3.30.70.330">
    <property type="match status" value="2"/>
</dbReference>
<dbReference type="GO" id="GO:0005829">
    <property type="term" value="C:cytosol"/>
    <property type="evidence" value="ECO:0007669"/>
    <property type="project" value="Ensembl"/>
</dbReference>
<feature type="domain" description="WWE" evidence="11">
    <location>
        <begin position="1362"/>
        <end position="1439"/>
    </location>
</feature>
<feature type="domain" description="Macro" evidence="13">
    <location>
        <begin position="785"/>
        <end position="1034"/>
    </location>
</feature>
<feature type="domain" description="Macro" evidence="13">
    <location>
        <begin position="1059"/>
        <end position="1226"/>
    </location>
</feature>
<accession>A0A8C6S2W1</accession>
<evidence type="ECO:0000256" key="9">
    <source>
        <dbReference type="SAM" id="Coils"/>
    </source>
</evidence>
<dbReference type="InterPro" id="IPR057043">
    <property type="entry name" value="PARP14_KH_2"/>
</dbReference>
<dbReference type="PROSITE" id="PS51154">
    <property type="entry name" value="MACRO"/>
    <property type="match status" value="2"/>
</dbReference>
<dbReference type="PROSITE" id="PS51059">
    <property type="entry name" value="PARP_CATALYTIC"/>
    <property type="match status" value="1"/>
</dbReference>
<proteinExistence type="inferred from homology"/>
<dbReference type="InterPro" id="IPR057049">
    <property type="entry name" value="PARP14_KH_8"/>
</dbReference>
<dbReference type="GO" id="GO:0070212">
    <property type="term" value="P:protein poly-ADP-ribosylation"/>
    <property type="evidence" value="ECO:0007669"/>
    <property type="project" value="TreeGrafter"/>
</dbReference>
<evidence type="ECO:0000259" key="12">
    <source>
        <dbReference type="PROSITE" id="PS51059"/>
    </source>
</evidence>
<evidence type="ECO:0000256" key="6">
    <source>
        <dbReference type="ARBA" id="ARBA00023242"/>
    </source>
</evidence>
<dbReference type="SUPFAM" id="SSF117839">
    <property type="entry name" value="WWE domain"/>
    <property type="match status" value="1"/>
</dbReference>
<dbReference type="FunFam" id="3.90.228.10:FF:000008">
    <property type="entry name" value="Poly [ADP-ribose] polymerase"/>
    <property type="match status" value="1"/>
</dbReference>
<dbReference type="InterPro" id="IPR012317">
    <property type="entry name" value="Poly(ADP-ribose)pol_cat_dom"/>
</dbReference>
<dbReference type="InterPro" id="IPR052056">
    <property type="entry name" value="Mono-ARTD/PARP"/>
</dbReference>
<dbReference type="GO" id="GO:0005886">
    <property type="term" value="C:plasma membrane"/>
    <property type="evidence" value="ECO:0007669"/>
    <property type="project" value="Ensembl"/>
</dbReference>
<dbReference type="InterPro" id="IPR004170">
    <property type="entry name" value="WWE_dom"/>
</dbReference>
<evidence type="ECO:0000313" key="14">
    <source>
        <dbReference type="Ensembl" id="ENSNGAP00000026401.1"/>
    </source>
</evidence>
<keyword evidence="4" id="KW-0548">Nucleotidyltransferase</keyword>
<dbReference type="Pfam" id="PF23245">
    <property type="entry name" value="RRM_PARP14_2"/>
    <property type="match status" value="1"/>
</dbReference>
<keyword evidence="3 8" id="KW-0808">Transferase</keyword>
<dbReference type="EC" id="2.4.2.-" evidence="8"/>
<dbReference type="InterPro" id="IPR002589">
    <property type="entry name" value="Macro_dom"/>
</dbReference>
<dbReference type="Pfam" id="PF23085">
    <property type="entry name" value="RRM_PARP14_3"/>
    <property type="match status" value="1"/>
</dbReference>
<dbReference type="GO" id="GO:1990404">
    <property type="term" value="F:NAD+-protein mono-ADP-ribosyltransferase activity"/>
    <property type="evidence" value="ECO:0007669"/>
    <property type="project" value="Ensembl"/>
</dbReference>
<dbReference type="GO" id="GO:0016779">
    <property type="term" value="F:nucleotidyltransferase activity"/>
    <property type="evidence" value="ECO:0007669"/>
    <property type="project" value="UniProtKB-KW"/>
</dbReference>
<evidence type="ECO:0000256" key="10">
    <source>
        <dbReference type="SAM" id="MobiDB-lite"/>
    </source>
</evidence>
<keyword evidence="5 8" id="KW-0520">NAD</keyword>
<dbReference type="CDD" id="cd01439">
    <property type="entry name" value="TCCD_inducible_PARP_like"/>
    <property type="match status" value="1"/>
</dbReference>
<keyword evidence="15" id="KW-1185">Reference proteome</keyword>
<keyword evidence="2 8" id="KW-0328">Glycosyltransferase</keyword>
<dbReference type="GO" id="GO:0003950">
    <property type="term" value="F:NAD+ poly-ADP-ribosyltransferase activity"/>
    <property type="evidence" value="ECO:0007669"/>
    <property type="project" value="UniProtKB-UniRule"/>
</dbReference>
<reference evidence="14" key="1">
    <citation type="submission" date="2025-08" db="UniProtKB">
        <authorList>
            <consortium name="Ensembl"/>
        </authorList>
    </citation>
    <scope>IDENTIFICATION</scope>
</reference>
<dbReference type="Ensembl" id="ENSNGAT00000032131.1">
    <property type="protein sequence ID" value="ENSNGAP00000026401.1"/>
    <property type="gene ID" value="ENSNGAG00000024058.1"/>
</dbReference>
<reference evidence="14" key="2">
    <citation type="submission" date="2025-09" db="UniProtKB">
        <authorList>
            <consortium name="Ensembl"/>
        </authorList>
    </citation>
    <scope>IDENTIFICATION</scope>
</reference>
<dbReference type="InterPro" id="IPR043472">
    <property type="entry name" value="Macro_dom-like"/>
</dbReference>
<dbReference type="InterPro" id="IPR054596">
    <property type="entry name" value="PARP14_WWE"/>
</dbReference>
<dbReference type="Pfam" id="PF01661">
    <property type="entry name" value="Macro"/>
    <property type="match status" value="2"/>
</dbReference>
<dbReference type="InterPro" id="IPR012677">
    <property type="entry name" value="Nucleotide-bd_a/b_plait_sf"/>
</dbReference>
<sequence>MAARGPFPLLVEGSWGPDPPKNTSVKLQMYFQSRKRSGGGECEVRPDPGNPARFLVLFFPEDVRQNVLERENHELVWPEKGTFKLTVRLPPDQDEASVSKEKMPTKEFKTKEDVQEPELDMKDSPSDQSKNVENIPRECENIPSMVAFENLQAKVTDTVLTILVENITGLSSDDFKLEIIRDFAIAVVTFQKPIDVEKFVFDCISHHSNKQLQLAPRLLEMTKTIRVENLPPGVDGYHLQLFFESPFNGGGRVAKVECFPEESSALVEFCDRKVLDTIMTKKHKFNKMPLSIFPYYPSLGTALYGEEKPLIKLPTSFQESLDPPLWKFFQKKDHLIKEINDEMRHCHCELTWSEGNSKVTIRPAATLVNQRPRIKTWQKDASTALSDIRSKYKVQLFAVDSLVWDMIKNDLGDDRVWTEFDVQKKSLTLAGKSEDVQDIGQKIKRLIENATEKIRKEEQSLKEKVAVSPGKHFLLHQSGLLEDLRKKYPEMEISYDTATHYLCFKGLRADVYQVKCEIQDKVFAMVQKGVPFPPEIFTFLQHVDCQELSKALFAAQKTLGTYELKETTVLLTSSSSNALLEAEQQMHRALSFKRIEVEDKEVLRSNKWKKKIHTLQKKHSSSIDITVMNELTSETPAEVIIAGFRTEVNEIHSTLFGFLENSMKIERLIEIEQSLVMDYLKSDKKLLWPKIRRANVQVDFEAENKPKGILLSGFKSKVLECMDIVKQFQASVCIKSFHTDKPGARQFFQDKEAYYKSEVRRLYGCAIELQENGERKRGSISEQKCLVRRDVVPGSLLMNILTENLKQIFGFVFKAHVIVNSIPSDLALNKGPLSQAFLEKAGPELQEELNEVAQGYYVNVGTILSTSGCNLPCRQVFHVVAPQWKTNNTAWSLKVGPGLKFSREWDIPLISKLPFPLLCSLLFPLPLRSAESMGLPFLSKMIKEVLCAFQIMKNIITNCLKDTELLALQSIAFPAIGTGNLGFPKPVFAELIISQVLKFSRKNKLKTLREVQLLLHPKDHENIQAFSDEFARRNNGNPSSKYPKAEDTQGFYGTLSSPALGVHEMTIGSILFQVATGDITKEVADVIVNSTSNTFNLKSDILVGSASNSVSFICFPAQQNKKEYIITEGGLLNCKNIIHVVGGNDVKSSVSCILQECEQQNHSTICLPAIGTGNAQQDPHTVANAIMDAIEEFIQKKSVQSVRKVKVIIFQPHILDIFHDIMKGREGAPASPRPSVISKIVSLFSSPKQAPCKEKVLVLEKKIELTVFQVCGVGEDSVDCTISWIQDLINKEQHSYTSDDKCIKDFDEKECQELIKLQKRLNITVSLDQKTPLIKVSGISRDVLQARDEIEEMIKSIRSAKEKETQADCVYEFVEWQYIDNSTIHRFDKLTNLHLENAKKAKHKSTVVKINNQDYTVNLGTYTASGPNGHSLTIQRIAKSEVEIPAHWTDMNQQDLLMVNLRTDDPEYTMVASKFNQTCAKFTIEKIERIQNPHLWNSYQAKKKTMDDKNSQKINEKQLFHGTDAGSVPHVNRHGFNRSYAGKNAVCYGKGTYFAVNASYSANNTYSRPDANGRKHMYYVRVLTGNYTIGNSSLIVPPSRDPQNPTDLYDTVVDNDHNPSIFVVFYDYQAYPEYLITFR</sequence>
<evidence type="ECO:0000259" key="11">
    <source>
        <dbReference type="PROSITE" id="PS50918"/>
    </source>
</evidence>
<feature type="domain" description="PARP catalytic" evidence="12">
    <location>
        <begin position="1444"/>
        <end position="1639"/>
    </location>
</feature>
<dbReference type="PANTHER" id="PTHR14453">
    <property type="entry name" value="PARP/ZINC FINGER CCCH TYPE DOMAIN CONTAINING PROTEIN"/>
    <property type="match status" value="1"/>
</dbReference>
<evidence type="ECO:0000256" key="3">
    <source>
        <dbReference type="ARBA" id="ARBA00022679"/>
    </source>
</evidence>
<dbReference type="GO" id="GO:0005634">
    <property type="term" value="C:nucleus"/>
    <property type="evidence" value="ECO:0007669"/>
    <property type="project" value="UniProtKB-SubCell"/>
</dbReference>
<evidence type="ECO:0000256" key="2">
    <source>
        <dbReference type="ARBA" id="ARBA00022676"/>
    </source>
</evidence>
<dbReference type="Gene3D" id="3.90.228.10">
    <property type="match status" value="1"/>
</dbReference>
<keyword evidence="9" id="KW-0175">Coiled coil</keyword>
<gene>
    <name evidence="14" type="primary">Parp14</name>
</gene>
<evidence type="ECO:0000256" key="8">
    <source>
        <dbReference type="RuleBase" id="RU362114"/>
    </source>
</evidence>
<dbReference type="Pfam" id="PF23249">
    <property type="entry name" value="KH_PARP14_3"/>
    <property type="match status" value="1"/>
</dbReference>
<feature type="compositionally biased region" description="Basic and acidic residues" evidence="10">
    <location>
        <begin position="97"/>
        <end position="125"/>
    </location>
</feature>
<dbReference type="Pfam" id="PF23251">
    <property type="entry name" value="KH_PARP14_4"/>
    <property type="match status" value="1"/>
</dbReference>
<name>A0A8C6S2W1_NANGA</name>
<dbReference type="GO" id="GO:0010629">
    <property type="term" value="P:negative regulation of gene expression"/>
    <property type="evidence" value="ECO:0007669"/>
    <property type="project" value="Ensembl"/>
</dbReference>
<dbReference type="Pfam" id="PF23252">
    <property type="entry name" value="KH_PARP14_5"/>
    <property type="match status" value="1"/>
</dbReference>
<dbReference type="Pfam" id="PF23084">
    <property type="entry name" value="KH_PARP14_1"/>
    <property type="match status" value="1"/>
</dbReference>
<dbReference type="OMA" id="KCFSRTA"/>
<dbReference type="Pfam" id="PF23222">
    <property type="entry name" value="RRM_PARP14_1"/>
    <property type="match status" value="1"/>
</dbReference>
<keyword evidence="6" id="KW-0539">Nucleus</keyword>
<evidence type="ECO:0000256" key="4">
    <source>
        <dbReference type="ARBA" id="ARBA00022695"/>
    </source>
</evidence>
<dbReference type="CDD" id="cd12300">
    <property type="entry name" value="RRM1_PAR14"/>
    <property type="match status" value="1"/>
</dbReference>
<evidence type="ECO:0000256" key="1">
    <source>
        <dbReference type="ARBA" id="ARBA00004123"/>
    </source>
</evidence>
<comment type="subcellular location">
    <subcellularLocation>
        <location evidence="1">Nucleus</location>
    </subcellularLocation>
</comment>
<dbReference type="Proteomes" id="UP000694381">
    <property type="component" value="Unassembled WGS sequence"/>
</dbReference>
<feature type="region of interest" description="Disordered" evidence="10">
    <location>
        <begin position="91"/>
        <end position="132"/>
    </location>
</feature>
<dbReference type="InterPro" id="IPR057044">
    <property type="entry name" value="PARP14_KH_1"/>
</dbReference>
<protein>
    <recommendedName>
        <fullName evidence="8">Poly [ADP-ribose] polymerase</fullName>
        <shortName evidence="8">PARP</shortName>
        <ecNumber evidence="8">2.4.2.-</ecNumber>
    </recommendedName>
</protein>
<dbReference type="GeneTree" id="ENSGT00940000154311"/>
<feature type="coiled-coil region" evidence="9">
    <location>
        <begin position="440"/>
        <end position="467"/>
    </location>
</feature>
<dbReference type="InterPro" id="IPR057051">
    <property type="entry name" value="PARP14_RPM_1"/>
</dbReference>
<dbReference type="FunFam" id="3.30.70.330:FF:000487">
    <property type="entry name" value="Poly [ADP-ribose] polymerase"/>
    <property type="match status" value="1"/>
</dbReference>
<dbReference type="Pfam" id="PF23248">
    <property type="entry name" value="KH_PARP14_2"/>
    <property type="match status" value="1"/>
</dbReference>
<evidence type="ECO:0000256" key="5">
    <source>
        <dbReference type="ARBA" id="ARBA00023027"/>
    </source>
</evidence>
<dbReference type="SUPFAM" id="SSF52949">
    <property type="entry name" value="Macro domain-like"/>
    <property type="match status" value="2"/>
</dbReference>
<dbReference type="Pfam" id="PF23253">
    <property type="entry name" value="KH_PARP14_6"/>
    <property type="match status" value="1"/>
</dbReference>
<dbReference type="GO" id="GO:0019899">
    <property type="term" value="F:enzyme binding"/>
    <property type="evidence" value="ECO:0007669"/>
    <property type="project" value="Ensembl"/>
</dbReference>
<dbReference type="Gene3D" id="3.30.720.50">
    <property type="match status" value="1"/>
</dbReference>
<organism evidence="14 15">
    <name type="scientific">Nannospalax galili</name>
    <name type="common">Northern Israeli blind subterranean mole rat</name>
    <name type="synonym">Spalax galili</name>
    <dbReference type="NCBI Taxonomy" id="1026970"/>
    <lineage>
        <taxon>Eukaryota</taxon>
        <taxon>Metazoa</taxon>
        <taxon>Chordata</taxon>
        <taxon>Craniata</taxon>
        <taxon>Vertebrata</taxon>
        <taxon>Euteleostomi</taxon>
        <taxon>Mammalia</taxon>
        <taxon>Eutheria</taxon>
        <taxon>Euarchontoglires</taxon>
        <taxon>Glires</taxon>
        <taxon>Rodentia</taxon>
        <taxon>Myomorpha</taxon>
        <taxon>Muroidea</taxon>
        <taxon>Spalacidae</taxon>
        <taxon>Spalacinae</taxon>
        <taxon>Nannospalax</taxon>
    </lineage>
</organism>
<dbReference type="SUPFAM" id="SSF56399">
    <property type="entry name" value="ADP-ribosylation"/>
    <property type="match status" value="1"/>
</dbReference>
<comment type="similarity">
    <text evidence="7">Belongs to the ARTD/PARP family.</text>
</comment>
<dbReference type="Pfam" id="PF00644">
    <property type="entry name" value="PARP"/>
    <property type="match status" value="1"/>
</dbReference>
<dbReference type="GO" id="GO:0019677">
    <property type="term" value="P:NAD+ catabolic process"/>
    <property type="evidence" value="ECO:0007669"/>
    <property type="project" value="Ensembl"/>
</dbReference>